<accession>A0A183SKW6</accession>
<protein>
    <submittedName>
        <fullName evidence="3">Transposase</fullName>
    </submittedName>
</protein>
<proteinExistence type="predicted"/>
<reference evidence="1 2" key="2">
    <citation type="submission" date="2018-11" db="EMBL/GenBank/DDBJ databases">
        <authorList>
            <consortium name="Pathogen Informatics"/>
        </authorList>
    </citation>
    <scope>NUCLEOTIDE SEQUENCE [LARGE SCALE GENOMIC DNA]</scope>
    <source>
        <strain evidence="1 2">NST_G2</strain>
    </source>
</reference>
<gene>
    <name evidence="1" type="ORF">SSLN_LOCUS4864</name>
</gene>
<organism evidence="3">
    <name type="scientific">Schistocephalus solidus</name>
    <name type="common">Tapeworm</name>
    <dbReference type="NCBI Taxonomy" id="70667"/>
    <lineage>
        <taxon>Eukaryota</taxon>
        <taxon>Metazoa</taxon>
        <taxon>Spiralia</taxon>
        <taxon>Lophotrochozoa</taxon>
        <taxon>Platyhelminthes</taxon>
        <taxon>Cestoda</taxon>
        <taxon>Eucestoda</taxon>
        <taxon>Diphyllobothriidea</taxon>
        <taxon>Diphyllobothriidae</taxon>
        <taxon>Schistocephalus</taxon>
    </lineage>
</organism>
<dbReference type="Proteomes" id="UP000275846">
    <property type="component" value="Unassembled WGS sequence"/>
</dbReference>
<evidence type="ECO:0000313" key="2">
    <source>
        <dbReference type="Proteomes" id="UP000275846"/>
    </source>
</evidence>
<dbReference type="WBParaSite" id="SSLN_0000501901-mRNA-1">
    <property type="protein sequence ID" value="SSLN_0000501901-mRNA-1"/>
    <property type="gene ID" value="SSLN_0000501901"/>
</dbReference>
<dbReference type="AlphaFoldDB" id="A0A183SKW6"/>
<dbReference type="Gene3D" id="1.10.150.670">
    <property type="entry name" value="Crossover junction endonuclease EME1, DNA-binding domain"/>
    <property type="match status" value="1"/>
</dbReference>
<keyword evidence="2" id="KW-1185">Reference proteome</keyword>
<sequence length="139" mass="15748">MDMGFKGRLKSFGRSTLGSRKEMSRLLQSAALKLSPNRAWRLFKNKHVWRLLNPPRELLRLLAVARLWIDWFTLAQGSALLTSNSSPDAVQEKTTTMLASLHIRRDAGVLATQNRIRPQLARRIVTFLTSPDHLDEGAS</sequence>
<dbReference type="EMBL" id="UYSU01033025">
    <property type="protein sequence ID" value="VDL91249.1"/>
    <property type="molecule type" value="Genomic_DNA"/>
</dbReference>
<evidence type="ECO:0000313" key="1">
    <source>
        <dbReference type="EMBL" id="VDL91249.1"/>
    </source>
</evidence>
<name>A0A183SKW6_SCHSO</name>
<evidence type="ECO:0000313" key="3">
    <source>
        <dbReference type="WBParaSite" id="SSLN_0000501901-mRNA-1"/>
    </source>
</evidence>
<dbReference type="InterPro" id="IPR042530">
    <property type="entry name" value="EME1/EME2_C"/>
</dbReference>
<reference evidence="3" key="1">
    <citation type="submission" date="2016-06" db="UniProtKB">
        <authorList>
            <consortium name="WormBaseParasite"/>
        </authorList>
    </citation>
    <scope>IDENTIFICATION</scope>
</reference>